<dbReference type="AlphaFoldDB" id="A0AAD5DZJ0"/>
<gene>
    <name evidence="15" type="ORF">COHA_001022</name>
</gene>
<name>A0AAD5DZJ0_9CHLO</name>
<dbReference type="FunFam" id="1.20.140.10:FF:000001">
    <property type="entry name" value="Acyl-CoA dehydrogenase"/>
    <property type="match status" value="1"/>
</dbReference>
<dbReference type="Pfam" id="PF02771">
    <property type="entry name" value="Acyl-CoA_dh_N"/>
    <property type="match status" value="1"/>
</dbReference>
<evidence type="ECO:0000256" key="11">
    <source>
        <dbReference type="RuleBase" id="RU362125"/>
    </source>
</evidence>
<dbReference type="InterPro" id="IPR046373">
    <property type="entry name" value="Acyl-CoA_Oxase/DH_mid-dom_sf"/>
</dbReference>
<evidence type="ECO:0000256" key="1">
    <source>
        <dbReference type="ARBA" id="ARBA00001974"/>
    </source>
</evidence>
<dbReference type="Pfam" id="PF02770">
    <property type="entry name" value="Acyl-CoA_dh_M"/>
    <property type="match status" value="1"/>
</dbReference>
<dbReference type="GO" id="GO:0005739">
    <property type="term" value="C:mitochondrion"/>
    <property type="evidence" value="ECO:0007669"/>
    <property type="project" value="TreeGrafter"/>
</dbReference>
<feature type="domain" description="Acyl-CoA dehydrogenase/oxidase N-terminal" evidence="14">
    <location>
        <begin position="45"/>
        <end position="156"/>
    </location>
</feature>
<comment type="caution">
    <text evidence="15">The sequence shown here is derived from an EMBL/GenBank/DDBJ whole genome shotgun (WGS) entry which is preliminary data.</text>
</comment>
<comment type="cofactor">
    <cofactor evidence="1 11">
        <name>FAD</name>
        <dbReference type="ChEBI" id="CHEBI:57692"/>
    </cofactor>
</comment>
<comment type="catalytic activity">
    <reaction evidence="9">
        <text>propanoyl-CoA + oxidized [electron-transfer flavoprotein] + H(+) = acryloyl-CoA + reduced [electron-transfer flavoprotein]</text>
        <dbReference type="Rhea" id="RHEA:31287"/>
        <dbReference type="Rhea" id="RHEA-COMP:10685"/>
        <dbReference type="Rhea" id="RHEA-COMP:10686"/>
        <dbReference type="ChEBI" id="CHEBI:15378"/>
        <dbReference type="ChEBI" id="CHEBI:57367"/>
        <dbReference type="ChEBI" id="CHEBI:57392"/>
        <dbReference type="ChEBI" id="CHEBI:57692"/>
        <dbReference type="ChEBI" id="CHEBI:58307"/>
    </reaction>
    <physiologicalReaction direction="left-to-right" evidence="9">
        <dbReference type="Rhea" id="RHEA:31288"/>
    </physiologicalReaction>
</comment>
<comment type="pathway">
    <text evidence="2">Amino-acid degradation; L-valine degradation.</text>
</comment>
<accession>A0AAD5DZJ0</accession>
<dbReference type="FunFam" id="2.40.110.10:FF:000001">
    <property type="entry name" value="Acyl-CoA dehydrogenase, mitochondrial"/>
    <property type="match status" value="1"/>
</dbReference>
<feature type="domain" description="Acyl-CoA dehydrogenase/oxidase C-terminal" evidence="12">
    <location>
        <begin position="266"/>
        <end position="414"/>
    </location>
</feature>
<dbReference type="GO" id="GO:0003995">
    <property type="term" value="F:acyl-CoA dehydrogenase activity"/>
    <property type="evidence" value="ECO:0007669"/>
    <property type="project" value="InterPro"/>
</dbReference>
<comment type="similarity">
    <text evidence="3 11">Belongs to the acyl-CoA dehydrogenase family.</text>
</comment>
<evidence type="ECO:0000256" key="10">
    <source>
        <dbReference type="ARBA" id="ARBA00071686"/>
    </source>
</evidence>
<reference evidence="15" key="1">
    <citation type="submission" date="2020-11" db="EMBL/GenBank/DDBJ databases">
        <title>Chlorella ohadii genome sequencing and assembly.</title>
        <authorList>
            <person name="Murik O."/>
            <person name="Treves H."/>
            <person name="Kedem I."/>
            <person name="Shotland Y."/>
            <person name="Kaplan A."/>
        </authorList>
    </citation>
    <scope>NUCLEOTIDE SEQUENCE</scope>
    <source>
        <strain evidence="15">1</strain>
    </source>
</reference>
<evidence type="ECO:0000256" key="7">
    <source>
        <dbReference type="ARBA" id="ARBA00023002"/>
    </source>
</evidence>
<dbReference type="Gene3D" id="2.40.110.10">
    <property type="entry name" value="Butyryl-CoA Dehydrogenase, subunit A, domain 2"/>
    <property type="match status" value="1"/>
</dbReference>
<evidence type="ECO:0000313" key="15">
    <source>
        <dbReference type="EMBL" id="KAI7845473.1"/>
    </source>
</evidence>
<keyword evidence="6 11" id="KW-0274">FAD</keyword>
<evidence type="ECO:0000313" key="16">
    <source>
        <dbReference type="Proteomes" id="UP001205105"/>
    </source>
</evidence>
<evidence type="ECO:0000256" key="8">
    <source>
        <dbReference type="ARBA" id="ARBA00049552"/>
    </source>
</evidence>
<keyword evidence="5 11" id="KW-0285">Flavoprotein</keyword>
<dbReference type="GO" id="GO:0009083">
    <property type="term" value="P:branched-chain amino acid catabolic process"/>
    <property type="evidence" value="ECO:0007669"/>
    <property type="project" value="UniProtKB-KW"/>
</dbReference>
<comment type="catalytic activity">
    <reaction evidence="8">
        <text>(2S)-2-methylbutanoyl-CoA + oxidized [electron-transfer flavoprotein] + H(+) = (2E)-2-methylbut-2-enoyl-CoA + reduced [electron-transfer flavoprotein]</text>
        <dbReference type="Rhea" id="RHEA:48256"/>
        <dbReference type="Rhea" id="RHEA-COMP:10685"/>
        <dbReference type="Rhea" id="RHEA-COMP:10686"/>
        <dbReference type="ChEBI" id="CHEBI:15378"/>
        <dbReference type="ChEBI" id="CHEBI:57337"/>
        <dbReference type="ChEBI" id="CHEBI:57692"/>
        <dbReference type="ChEBI" id="CHEBI:58307"/>
        <dbReference type="ChEBI" id="CHEBI:88166"/>
    </reaction>
    <physiologicalReaction direction="left-to-right" evidence="8">
        <dbReference type="Rhea" id="RHEA:48257"/>
    </physiologicalReaction>
</comment>
<evidence type="ECO:0000259" key="13">
    <source>
        <dbReference type="Pfam" id="PF02770"/>
    </source>
</evidence>
<dbReference type="InterPro" id="IPR006091">
    <property type="entry name" value="Acyl-CoA_Oxase/DH_mid-dom"/>
</dbReference>
<dbReference type="InterPro" id="IPR052547">
    <property type="entry name" value="Mito_Isobutyryl-CoADH"/>
</dbReference>
<dbReference type="Pfam" id="PF00441">
    <property type="entry name" value="Acyl-CoA_dh_1"/>
    <property type="match status" value="1"/>
</dbReference>
<evidence type="ECO:0000256" key="5">
    <source>
        <dbReference type="ARBA" id="ARBA00022630"/>
    </source>
</evidence>
<organism evidence="15 16">
    <name type="scientific">Chlorella ohadii</name>
    <dbReference type="NCBI Taxonomy" id="2649997"/>
    <lineage>
        <taxon>Eukaryota</taxon>
        <taxon>Viridiplantae</taxon>
        <taxon>Chlorophyta</taxon>
        <taxon>core chlorophytes</taxon>
        <taxon>Trebouxiophyceae</taxon>
        <taxon>Chlorellales</taxon>
        <taxon>Chlorellaceae</taxon>
        <taxon>Chlorella clade</taxon>
        <taxon>Chlorella</taxon>
    </lineage>
</organism>
<keyword evidence="4" id="KW-0101">Branched-chain amino acid catabolism</keyword>
<dbReference type="InterPro" id="IPR037069">
    <property type="entry name" value="AcylCoA_DH/ox_N_sf"/>
</dbReference>
<dbReference type="InterPro" id="IPR036250">
    <property type="entry name" value="AcylCo_DH-like_C"/>
</dbReference>
<dbReference type="InterPro" id="IPR006089">
    <property type="entry name" value="Acyl-CoA_DH_CS"/>
</dbReference>
<evidence type="ECO:0000256" key="9">
    <source>
        <dbReference type="ARBA" id="ARBA00050268"/>
    </source>
</evidence>
<proteinExistence type="inferred from homology"/>
<dbReference type="PANTHER" id="PTHR43831">
    <property type="entry name" value="ISOBUTYRYL-COA DEHYDROGENASE"/>
    <property type="match status" value="1"/>
</dbReference>
<dbReference type="InterPro" id="IPR013786">
    <property type="entry name" value="AcylCoA_DH/ox_N"/>
</dbReference>
<evidence type="ECO:0000256" key="4">
    <source>
        <dbReference type="ARBA" id="ARBA00022456"/>
    </source>
</evidence>
<evidence type="ECO:0000259" key="14">
    <source>
        <dbReference type="Pfam" id="PF02771"/>
    </source>
</evidence>
<feature type="domain" description="Acyl-CoA oxidase/dehydrogenase middle" evidence="13">
    <location>
        <begin position="161"/>
        <end position="254"/>
    </location>
</feature>
<evidence type="ECO:0000256" key="3">
    <source>
        <dbReference type="ARBA" id="ARBA00009347"/>
    </source>
</evidence>
<dbReference type="EMBL" id="JADXDR010000017">
    <property type="protein sequence ID" value="KAI7845473.1"/>
    <property type="molecule type" value="Genomic_DNA"/>
</dbReference>
<evidence type="ECO:0000259" key="12">
    <source>
        <dbReference type="Pfam" id="PF00441"/>
    </source>
</evidence>
<keyword evidence="7 11" id="KW-0560">Oxidoreductase</keyword>
<dbReference type="Gene3D" id="1.10.540.10">
    <property type="entry name" value="Acyl-CoA dehydrogenase/oxidase, N-terminal domain"/>
    <property type="match status" value="1"/>
</dbReference>
<protein>
    <recommendedName>
        <fullName evidence="10">Isobutyryl-CoA dehydrogenase, mitochondrial</fullName>
    </recommendedName>
</protein>
<dbReference type="SUPFAM" id="SSF47203">
    <property type="entry name" value="Acyl-CoA dehydrogenase C-terminal domain-like"/>
    <property type="match status" value="1"/>
</dbReference>
<dbReference type="Gene3D" id="1.20.140.10">
    <property type="entry name" value="Butyryl-CoA Dehydrogenase, subunit A, domain 3"/>
    <property type="match status" value="1"/>
</dbReference>
<dbReference type="InterPro" id="IPR009100">
    <property type="entry name" value="AcylCoA_DH/oxidase_NM_dom_sf"/>
</dbReference>
<dbReference type="PROSITE" id="PS00072">
    <property type="entry name" value="ACYL_COA_DH_1"/>
    <property type="match status" value="1"/>
</dbReference>
<dbReference type="GO" id="GO:0050660">
    <property type="term" value="F:flavin adenine dinucleotide binding"/>
    <property type="evidence" value="ECO:0007669"/>
    <property type="project" value="InterPro"/>
</dbReference>
<sequence>MLRSLCSQLRNGAPAAAAAATLRAAGAALHTSAAASARWAGFDLTDDQLEFQHVADTFAREELAPFSAEWDEKHIFPIDTLKKAAELGFAGLYVSEDVGGAGLSRVDAAIIFEALSWGCVPTAAYLSIHNMVASVIDKWGSPHLRGEYLPALTAMEARASYCLTEPGSGSDAASLKTTARREGDHYVLNGQKVFISGGGSSHLYLMMARTGEPGPKGISAFLIEKDTEGLSFGKPERKLGWNAQPTTTVMMDNVRVPADSRVGQEGDGFKIAMWALDGGRVNIGACSIGGAQFCLDTARQYAQQRQQFGSPIANFQATQFKFADMATQLQASRLMVRHAAAALDSDSRGKTLECAMAKRYATDACFDVANSALQLLGGYGYLREYGIERYMRDLRVHSILEGTNEIMRLIINRELDKVDPIA</sequence>
<evidence type="ECO:0000256" key="6">
    <source>
        <dbReference type="ARBA" id="ARBA00022827"/>
    </source>
</evidence>
<dbReference type="InterPro" id="IPR009075">
    <property type="entry name" value="AcylCo_DH/oxidase_C"/>
</dbReference>
<keyword evidence="16" id="KW-1185">Reference proteome</keyword>
<dbReference type="SUPFAM" id="SSF56645">
    <property type="entry name" value="Acyl-CoA dehydrogenase NM domain-like"/>
    <property type="match status" value="1"/>
</dbReference>
<evidence type="ECO:0000256" key="2">
    <source>
        <dbReference type="ARBA" id="ARBA00005109"/>
    </source>
</evidence>
<dbReference type="PANTHER" id="PTHR43831:SF1">
    <property type="entry name" value="ISOBUTYRYL-COA DEHYDROGENASE, MITOCHONDRIAL"/>
    <property type="match status" value="1"/>
</dbReference>
<dbReference type="Proteomes" id="UP001205105">
    <property type="component" value="Unassembled WGS sequence"/>
</dbReference>
<dbReference type="PROSITE" id="PS00073">
    <property type="entry name" value="ACYL_COA_DH_2"/>
    <property type="match status" value="1"/>
</dbReference>